<dbReference type="RefSeq" id="WP_188450144.1">
    <property type="nucleotide sequence ID" value="NZ_BMFO01000004.1"/>
</dbReference>
<dbReference type="GO" id="GO:0005506">
    <property type="term" value="F:iron ion binding"/>
    <property type="evidence" value="ECO:0007669"/>
    <property type="project" value="InterPro"/>
</dbReference>
<proteinExistence type="predicted"/>
<comment type="caution">
    <text evidence="1">The sequence shown here is derived from an EMBL/GenBank/DDBJ whole genome shotgun (WGS) entry which is preliminary data.</text>
</comment>
<dbReference type="InterPro" id="IPR010980">
    <property type="entry name" value="Cyt_c/b562"/>
</dbReference>
<dbReference type="EMBL" id="BMFO01000004">
    <property type="protein sequence ID" value="GGF97357.1"/>
    <property type="molecule type" value="Genomic_DNA"/>
</dbReference>
<protein>
    <recommendedName>
        <fullName evidence="3">Cytochrome c</fullName>
    </recommendedName>
</protein>
<dbReference type="Proteomes" id="UP000632858">
    <property type="component" value="Unassembled WGS sequence"/>
</dbReference>
<accession>A0A917CTL8</accession>
<sequence length="132" mass="14291">MRFLIALLVGLLAGALLTSILMRSLAAGSAYPKGVMAVQAAHFSALNTLAKDNRCSAAEIQKDLLPMRILAADVEPAFKTLAEQDPQFVRYAADLRRVLDLQLAKGIDNCADLNTGLSSVKQACENCHRDYQ</sequence>
<dbReference type="GO" id="GO:0009055">
    <property type="term" value="F:electron transfer activity"/>
    <property type="evidence" value="ECO:0007669"/>
    <property type="project" value="InterPro"/>
</dbReference>
<reference evidence="1" key="1">
    <citation type="journal article" date="2014" name="Int. J. Syst. Evol. Microbiol.">
        <title>Complete genome sequence of Corynebacterium casei LMG S-19264T (=DSM 44701T), isolated from a smear-ripened cheese.</title>
        <authorList>
            <consortium name="US DOE Joint Genome Institute (JGI-PGF)"/>
            <person name="Walter F."/>
            <person name="Albersmeier A."/>
            <person name="Kalinowski J."/>
            <person name="Ruckert C."/>
        </authorList>
    </citation>
    <scope>NUCLEOTIDE SEQUENCE</scope>
    <source>
        <strain evidence="1">CGMCC 1.12726</strain>
    </source>
</reference>
<dbReference type="GO" id="GO:0020037">
    <property type="term" value="F:heme binding"/>
    <property type="evidence" value="ECO:0007669"/>
    <property type="project" value="InterPro"/>
</dbReference>
<organism evidence="1 2">
    <name type="scientific">Arenimonas maotaiensis</name>
    <dbReference type="NCBI Taxonomy" id="1446479"/>
    <lineage>
        <taxon>Bacteria</taxon>
        <taxon>Pseudomonadati</taxon>
        <taxon>Pseudomonadota</taxon>
        <taxon>Gammaproteobacteria</taxon>
        <taxon>Lysobacterales</taxon>
        <taxon>Lysobacteraceae</taxon>
        <taxon>Arenimonas</taxon>
    </lineage>
</organism>
<dbReference type="SUPFAM" id="SSF47175">
    <property type="entry name" value="Cytochromes"/>
    <property type="match status" value="1"/>
</dbReference>
<dbReference type="GO" id="GO:0022900">
    <property type="term" value="P:electron transport chain"/>
    <property type="evidence" value="ECO:0007669"/>
    <property type="project" value="InterPro"/>
</dbReference>
<gene>
    <name evidence="1" type="ORF">GCM10010960_18820</name>
</gene>
<name>A0A917CTL8_9GAMM</name>
<keyword evidence="2" id="KW-1185">Reference proteome</keyword>
<evidence type="ECO:0008006" key="3">
    <source>
        <dbReference type="Google" id="ProtNLM"/>
    </source>
</evidence>
<evidence type="ECO:0000313" key="1">
    <source>
        <dbReference type="EMBL" id="GGF97357.1"/>
    </source>
</evidence>
<dbReference type="AlphaFoldDB" id="A0A917CTL8"/>
<reference evidence="1" key="2">
    <citation type="submission" date="2020-09" db="EMBL/GenBank/DDBJ databases">
        <authorList>
            <person name="Sun Q."/>
            <person name="Zhou Y."/>
        </authorList>
    </citation>
    <scope>NUCLEOTIDE SEQUENCE</scope>
    <source>
        <strain evidence="1">CGMCC 1.12726</strain>
    </source>
</reference>
<evidence type="ECO:0000313" key="2">
    <source>
        <dbReference type="Proteomes" id="UP000632858"/>
    </source>
</evidence>